<sequence>MDDNPIDVKISVPSRRKYRKNKSHGQKNSRADYLKRRQKMFKTGIYLRPVDADEDFVQYLTGKMISTLTEDNCEGVNDNAVDNDPQHEIVLDNLKEDGNSNVLEVSGKSRVSDVLKYDREDKSDDELDKDTQGRKNNLIGGNVRDDRSVSSRGTKHPKVLSTLPENQGKKSVVENVSISKNTANSMKGNPDLLVDAEQSDPSVEEGDRCQDLGSLIRERRALFRKQVMGILRKPYDEKEHQILLEDIRAKKQTERNINIQVGSEQANTIDKDGKSYLDHYYDFRRKFQAAKSSQKELILLRGFFFWLQNLSREGAFKPWLDKTCLALLAQTP</sequence>
<dbReference type="EMBL" id="JBJUIK010000014">
    <property type="protein sequence ID" value="KAL3504292.1"/>
    <property type="molecule type" value="Genomic_DNA"/>
</dbReference>
<dbReference type="PANTHER" id="PTHR34194">
    <property type="entry name" value="F14J8.16 PROTEIN"/>
    <property type="match status" value="1"/>
</dbReference>
<gene>
    <name evidence="2" type="ORF">ACH5RR_034133</name>
</gene>
<protein>
    <submittedName>
        <fullName evidence="2">Uncharacterized protein</fullName>
    </submittedName>
</protein>
<dbReference type="AlphaFoldDB" id="A0ABD2YD06"/>
<dbReference type="PANTHER" id="PTHR34194:SF2">
    <property type="entry name" value="F14J8.16 PROTEIN"/>
    <property type="match status" value="1"/>
</dbReference>
<organism evidence="2 3">
    <name type="scientific">Cinchona calisaya</name>
    <dbReference type="NCBI Taxonomy" id="153742"/>
    <lineage>
        <taxon>Eukaryota</taxon>
        <taxon>Viridiplantae</taxon>
        <taxon>Streptophyta</taxon>
        <taxon>Embryophyta</taxon>
        <taxon>Tracheophyta</taxon>
        <taxon>Spermatophyta</taxon>
        <taxon>Magnoliopsida</taxon>
        <taxon>eudicotyledons</taxon>
        <taxon>Gunneridae</taxon>
        <taxon>Pentapetalae</taxon>
        <taxon>asterids</taxon>
        <taxon>lamiids</taxon>
        <taxon>Gentianales</taxon>
        <taxon>Rubiaceae</taxon>
        <taxon>Cinchonoideae</taxon>
        <taxon>Cinchoneae</taxon>
        <taxon>Cinchona</taxon>
    </lineage>
</organism>
<feature type="region of interest" description="Disordered" evidence="1">
    <location>
        <begin position="1"/>
        <end position="30"/>
    </location>
</feature>
<evidence type="ECO:0000256" key="1">
    <source>
        <dbReference type="SAM" id="MobiDB-lite"/>
    </source>
</evidence>
<keyword evidence="3" id="KW-1185">Reference proteome</keyword>
<evidence type="ECO:0000313" key="2">
    <source>
        <dbReference type="EMBL" id="KAL3504292.1"/>
    </source>
</evidence>
<dbReference type="Proteomes" id="UP001630127">
    <property type="component" value="Unassembled WGS sequence"/>
</dbReference>
<name>A0ABD2YD06_9GENT</name>
<feature type="compositionally biased region" description="Basic residues" evidence="1">
    <location>
        <begin position="14"/>
        <end position="27"/>
    </location>
</feature>
<feature type="region of interest" description="Disordered" evidence="1">
    <location>
        <begin position="114"/>
        <end position="170"/>
    </location>
</feature>
<proteinExistence type="predicted"/>
<comment type="caution">
    <text evidence="2">The sequence shown here is derived from an EMBL/GenBank/DDBJ whole genome shotgun (WGS) entry which is preliminary data.</text>
</comment>
<evidence type="ECO:0000313" key="3">
    <source>
        <dbReference type="Proteomes" id="UP001630127"/>
    </source>
</evidence>
<accession>A0ABD2YD06</accession>
<reference evidence="2 3" key="1">
    <citation type="submission" date="2024-11" db="EMBL/GenBank/DDBJ databases">
        <title>A near-complete genome assembly of Cinchona calisaya.</title>
        <authorList>
            <person name="Lian D.C."/>
            <person name="Zhao X.W."/>
            <person name="Wei L."/>
        </authorList>
    </citation>
    <scope>NUCLEOTIDE SEQUENCE [LARGE SCALE GENOMIC DNA]</scope>
    <source>
        <tissue evidence="2">Nenye</tissue>
    </source>
</reference>